<dbReference type="Pfam" id="PF03928">
    <property type="entry name" value="HbpS-like"/>
    <property type="match status" value="1"/>
</dbReference>
<dbReference type="InterPro" id="IPR038084">
    <property type="entry name" value="PduO/GlcC-like_sf"/>
</dbReference>
<name>A0A4Q9VX13_9HYPH</name>
<evidence type="ECO:0000313" key="2">
    <source>
        <dbReference type="Proteomes" id="UP000292781"/>
    </source>
</evidence>
<dbReference type="InterPro" id="IPR005624">
    <property type="entry name" value="PduO/GlcC-like"/>
</dbReference>
<dbReference type="Proteomes" id="UP000292781">
    <property type="component" value="Unassembled WGS sequence"/>
</dbReference>
<proteinExistence type="predicted"/>
<reference evidence="1 2" key="1">
    <citation type="submission" date="2019-02" db="EMBL/GenBank/DDBJ databases">
        <title>Siculibacillus lacustris gen. nov., sp. nov., a new rosette-forming bacterium isolated from a freshwater crater lake (Lake St. Ana, Romania).</title>
        <authorList>
            <person name="Felfoldi T."/>
            <person name="Marton Z."/>
            <person name="Szabo A."/>
            <person name="Mentes A."/>
            <person name="Boka K."/>
            <person name="Marialigeti K."/>
            <person name="Mathe I."/>
            <person name="Koncz M."/>
            <person name="Schumann P."/>
            <person name="Toth E."/>
        </authorList>
    </citation>
    <scope>NUCLEOTIDE SEQUENCE [LARGE SCALE GENOMIC DNA]</scope>
    <source>
        <strain evidence="1 2">SA-279</strain>
    </source>
</reference>
<dbReference type="EMBL" id="SJFN01000003">
    <property type="protein sequence ID" value="TBW40783.1"/>
    <property type="molecule type" value="Genomic_DNA"/>
</dbReference>
<keyword evidence="2" id="KW-1185">Reference proteome</keyword>
<organism evidence="1 2">
    <name type="scientific">Siculibacillus lacustris</name>
    <dbReference type="NCBI Taxonomy" id="1549641"/>
    <lineage>
        <taxon>Bacteria</taxon>
        <taxon>Pseudomonadati</taxon>
        <taxon>Pseudomonadota</taxon>
        <taxon>Alphaproteobacteria</taxon>
        <taxon>Hyphomicrobiales</taxon>
        <taxon>Ancalomicrobiaceae</taxon>
        <taxon>Siculibacillus</taxon>
    </lineage>
</organism>
<dbReference type="InterPro" id="IPR052517">
    <property type="entry name" value="GlcG_carb_metab_protein"/>
</dbReference>
<protein>
    <submittedName>
        <fullName evidence="1">Heme-binding protein</fullName>
    </submittedName>
</protein>
<comment type="caution">
    <text evidence="1">The sequence shown here is derived from an EMBL/GenBank/DDBJ whole genome shotgun (WGS) entry which is preliminary data.</text>
</comment>
<evidence type="ECO:0000313" key="1">
    <source>
        <dbReference type="EMBL" id="TBW40783.1"/>
    </source>
</evidence>
<dbReference type="Gene3D" id="3.30.450.150">
    <property type="entry name" value="Haem-degrading domain"/>
    <property type="match status" value="1"/>
</dbReference>
<gene>
    <name evidence="1" type="ORF">EYW49_03395</name>
</gene>
<dbReference type="AlphaFoldDB" id="A0A4Q9VX13"/>
<dbReference type="SUPFAM" id="SSF143744">
    <property type="entry name" value="GlcG-like"/>
    <property type="match status" value="1"/>
</dbReference>
<accession>A0A4Q9VX13</accession>
<sequence length="143" mass="14350">MTDLALSVARSIVDHALTIARDRNLKPMAVVVLDARASLKAAASEDGAPIARWKIAQGKANGALTLGMSSRRLGVLAVERPHFLAGVLSSIDGGAMPVAGGVLIRDRAGVLVGAVGASGDTSDADEALLVTAVEASGLIADVG</sequence>
<dbReference type="PANTHER" id="PTHR34309:SF10">
    <property type="entry name" value="SLR1406 PROTEIN"/>
    <property type="match status" value="1"/>
</dbReference>
<dbReference type="OrthoDB" id="9815788at2"/>
<dbReference type="RefSeq" id="WP_131306143.1">
    <property type="nucleotide sequence ID" value="NZ_SJFN01000003.1"/>
</dbReference>
<dbReference type="PANTHER" id="PTHR34309">
    <property type="entry name" value="SLR1406 PROTEIN"/>
    <property type="match status" value="1"/>
</dbReference>